<comment type="subunit">
    <text evidence="7">Monomer.</text>
</comment>
<accession>A0A6I2GF29</accession>
<dbReference type="GO" id="GO:0005524">
    <property type="term" value="F:ATP binding"/>
    <property type="evidence" value="ECO:0007669"/>
    <property type="project" value="UniProtKB-UniRule"/>
</dbReference>
<keyword evidence="7" id="KW-0460">Magnesium</keyword>
<dbReference type="GO" id="GO:0005829">
    <property type="term" value="C:cytosol"/>
    <property type="evidence" value="ECO:0007669"/>
    <property type="project" value="TreeGrafter"/>
</dbReference>
<evidence type="ECO:0000256" key="2">
    <source>
        <dbReference type="ARBA" id="ARBA00022679"/>
    </source>
</evidence>
<evidence type="ECO:0000256" key="4">
    <source>
        <dbReference type="ARBA" id="ARBA00022777"/>
    </source>
</evidence>
<dbReference type="EMBL" id="WJQR01000009">
    <property type="protein sequence ID" value="MRI82212.1"/>
    <property type="molecule type" value="Genomic_DNA"/>
</dbReference>
<keyword evidence="6 7" id="KW-0057">Aromatic amino acid biosynthesis</keyword>
<dbReference type="EMBL" id="WJQT01000007">
    <property type="protein sequence ID" value="MRJ47189.1"/>
    <property type="molecule type" value="Genomic_DNA"/>
</dbReference>
<sequence>MKENIVLIGLPGSGKTTLGRLLSQRLGLQFVDIDVEIERHTHKTISELFEKGETYFRDIETEVTTKVAQARQTIISTGGGVVLRHNNMISLQEKGLIIFLNRSVKSITGDIDIQMRPLLKDGVERLNKLHDQRNHLYHQYADIVIDNDTSLEETVEQIIEHLPKTLRKH</sequence>
<dbReference type="AlphaFoldDB" id="A0A6I2GF29"/>
<evidence type="ECO:0000313" key="13">
    <source>
        <dbReference type="Proteomes" id="UP000469870"/>
    </source>
</evidence>
<keyword evidence="1 7" id="KW-0028">Amino-acid biosynthesis</keyword>
<evidence type="ECO:0000313" key="12">
    <source>
        <dbReference type="Proteomes" id="UP000440066"/>
    </source>
</evidence>
<evidence type="ECO:0000256" key="6">
    <source>
        <dbReference type="ARBA" id="ARBA00023141"/>
    </source>
</evidence>
<comment type="similarity">
    <text evidence="7">Belongs to the shikimate kinase family.</text>
</comment>
<dbReference type="Proteomes" id="UP000440066">
    <property type="component" value="Unassembled WGS sequence"/>
</dbReference>
<dbReference type="CDD" id="cd00464">
    <property type="entry name" value="SK"/>
    <property type="match status" value="1"/>
</dbReference>
<keyword evidence="7" id="KW-0479">Metal-binding</keyword>
<comment type="subcellular location">
    <subcellularLocation>
        <location evidence="7">Cytoplasm</location>
    </subcellularLocation>
</comment>
<dbReference type="GO" id="GO:0000287">
    <property type="term" value="F:magnesium ion binding"/>
    <property type="evidence" value="ECO:0007669"/>
    <property type="project" value="UniProtKB-UniRule"/>
</dbReference>
<feature type="binding site" evidence="7">
    <location>
        <position position="116"/>
    </location>
    <ligand>
        <name>ATP</name>
        <dbReference type="ChEBI" id="CHEBI:30616"/>
    </ligand>
</feature>
<dbReference type="SUPFAM" id="SSF52540">
    <property type="entry name" value="P-loop containing nucleoside triphosphate hydrolases"/>
    <property type="match status" value="1"/>
</dbReference>
<dbReference type="Proteomes" id="UP000430975">
    <property type="component" value="Unassembled WGS sequence"/>
</dbReference>
<evidence type="ECO:0000313" key="8">
    <source>
        <dbReference type="EMBL" id="MRI82212.1"/>
    </source>
</evidence>
<comment type="function">
    <text evidence="7">Catalyzes the specific phosphorylation of the 3-hydroxyl group of shikimic acid using ATP as a cosubstrate.</text>
</comment>
<dbReference type="Proteomes" id="UP000469870">
    <property type="component" value="Unassembled WGS sequence"/>
</dbReference>
<keyword evidence="11" id="KW-1185">Reference proteome</keyword>
<comment type="caution">
    <text evidence="9">The sequence shown here is derived from an EMBL/GenBank/DDBJ whole genome shotgun (WGS) entry which is preliminary data.</text>
</comment>
<dbReference type="GO" id="GO:0009073">
    <property type="term" value="P:aromatic amino acid family biosynthetic process"/>
    <property type="evidence" value="ECO:0007669"/>
    <property type="project" value="UniProtKB-KW"/>
</dbReference>
<feature type="binding site" evidence="7">
    <location>
        <begin position="12"/>
        <end position="17"/>
    </location>
    <ligand>
        <name>ATP</name>
        <dbReference type="ChEBI" id="CHEBI:30616"/>
    </ligand>
</feature>
<gene>
    <name evidence="7" type="primary">aroK</name>
    <name evidence="10" type="ORF">GF867_06390</name>
    <name evidence="9" type="ORF">GIY09_00925</name>
    <name evidence="8" type="ORF">GIY11_09355</name>
</gene>
<dbReference type="GO" id="GO:0009423">
    <property type="term" value="P:chorismate biosynthetic process"/>
    <property type="evidence" value="ECO:0007669"/>
    <property type="project" value="UniProtKB-UniRule"/>
</dbReference>
<keyword evidence="3 7" id="KW-0547">Nucleotide-binding</keyword>
<evidence type="ECO:0000256" key="7">
    <source>
        <dbReference type="HAMAP-Rule" id="MF_00109"/>
    </source>
</evidence>
<dbReference type="HAMAP" id="MF_00109">
    <property type="entry name" value="Shikimate_kinase"/>
    <property type="match status" value="1"/>
</dbReference>
<evidence type="ECO:0000313" key="9">
    <source>
        <dbReference type="EMBL" id="MRI84462.1"/>
    </source>
</evidence>
<protein>
    <recommendedName>
        <fullName evidence="7">Shikimate kinase</fullName>
        <shortName evidence="7">SK</shortName>
        <ecNumber evidence="7">2.7.1.71</ecNumber>
    </recommendedName>
</protein>
<evidence type="ECO:0000256" key="3">
    <source>
        <dbReference type="ARBA" id="ARBA00022741"/>
    </source>
</evidence>
<dbReference type="EC" id="2.7.1.71" evidence="7"/>
<dbReference type="UniPathway" id="UPA00053">
    <property type="reaction ID" value="UER00088"/>
</dbReference>
<dbReference type="PRINTS" id="PR01100">
    <property type="entry name" value="SHIKIMTKNASE"/>
</dbReference>
<dbReference type="Pfam" id="PF01202">
    <property type="entry name" value="SKI"/>
    <property type="match status" value="1"/>
</dbReference>
<dbReference type="GO" id="GO:0004765">
    <property type="term" value="F:shikimate kinase activity"/>
    <property type="evidence" value="ECO:0007669"/>
    <property type="project" value="UniProtKB-UniRule"/>
</dbReference>
<name>A0A6I2GF29_9LACT</name>
<reference evidence="11 13" key="2">
    <citation type="submission" date="2019-11" db="EMBL/GenBank/DDBJ databases">
        <title>Characterisation of Fundicoccus ignavus gen. nov. sp. nov., a novel genus of the family Aerococcaceae isolated from bulk tank milk.</title>
        <authorList>
            <person name="Siebert A."/>
            <person name="Huptas C."/>
            <person name="Wenning M."/>
            <person name="Scherer S."/>
            <person name="Doll E.V."/>
        </authorList>
    </citation>
    <scope>NUCLEOTIDE SEQUENCE [LARGE SCALE GENOMIC DNA]</scope>
    <source>
        <strain evidence="8 13">DSM 109653</strain>
        <strain evidence="9 11">WS4759</strain>
    </source>
</reference>
<keyword evidence="4 7" id="KW-0418">Kinase</keyword>
<dbReference type="InterPro" id="IPR027417">
    <property type="entry name" value="P-loop_NTPase"/>
</dbReference>
<dbReference type="GO" id="GO:0008652">
    <property type="term" value="P:amino acid biosynthetic process"/>
    <property type="evidence" value="ECO:0007669"/>
    <property type="project" value="UniProtKB-KW"/>
</dbReference>
<dbReference type="InterPro" id="IPR000623">
    <property type="entry name" value="Shikimate_kinase/TSH1"/>
</dbReference>
<feature type="binding site" evidence="7">
    <location>
        <position position="57"/>
    </location>
    <ligand>
        <name>substrate</name>
    </ligand>
</feature>
<feature type="binding site" evidence="7">
    <location>
        <position position="34"/>
    </location>
    <ligand>
        <name>substrate</name>
    </ligand>
</feature>
<organism evidence="9 11">
    <name type="scientific">Fundicoccus ignavus</name>
    <dbReference type="NCBI Taxonomy" id="2664442"/>
    <lineage>
        <taxon>Bacteria</taxon>
        <taxon>Bacillati</taxon>
        <taxon>Bacillota</taxon>
        <taxon>Bacilli</taxon>
        <taxon>Lactobacillales</taxon>
        <taxon>Aerococcaceae</taxon>
        <taxon>Fundicoccus</taxon>
    </lineage>
</organism>
<comment type="pathway">
    <text evidence="7">Metabolic intermediate biosynthesis; chorismate biosynthesis; chorismate from D-erythrose 4-phosphate and phosphoenolpyruvate: step 5/7.</text>
</comment>
<evidence type="ECO:0000313" key="11">
    <source>
        <dbReference type="Proteomes" id="UP000430975"/>
    </source>
</evidence>
<dbReference type="InterPro" id="IPR031322">
    <property type="entry name" value="Shikimate/glucono_kinase"/>
</dbReference>
<dbReference type="RefSeq" id="WP_153832275.1">
    <property type="nucleotide sequence ID" value="NZ_WJQR01000009.1"/>
</dbReference>
<comment type="cofactor">
    <cofactor evidence="7">
        <name>Mg(2+)</name>
        <dbReference type="ChEBI" id="CHEBI:18420"/>
    </cofactor>
    <text evidence="7">Binds 1 Mg(2+) ion per subunit.</text>
</comment>
<dbReference type="PANTHER" id="PTHR21087:SF16">
    <property type="entry name" value="SHIKIMATE KINASE 1, CHLOROPLASTIC"/>
    <property type="match status" value="1"/>
</dbReference>
<evidence type="ECO:0000313" key="10">
    <source>
        <dbReference type="EMBL" id="MRJ47189.1"/>
    </source>
</evidence>
<keyword evidence="2 7" id="KW-0808">Transferase</keyword>
<comment type="catalytic activity">
    <reaction evidence="7">
        <text>shikimate + ATP = 3-phosphoshikimate + ADP + H(+)</text>
        <dbReference type="Rhea" id="RHEA:13121"/>
        <dbReference type="ChEBI" id="CHEBI:15378"/>
        <dbReference type="ChEBI" id="CHEBI:30616"/>
        <dbReference type="ChEBI" id="CHEBI:36208"/>
        <dbReference type="ChEBI" id="CHEBI:145989"/>
        <dbReference type="ChEBI" id="CHEBI:456216"/>
        <dbReference type="EC" id="2.7.1.71"/>
    </reaction>
</comment>
<dbReference type="Gene3D" id="3.40.50.300">
    <property type="entry name" value="P-loop containing nucleotide triphosphate hydrolases"/>
    <property type="match status" value="1"/>
</dbReference>
<reference evidence="10 12" key="1">
    <citation type="submission" date="2019-11" db="EMBL/GenBank/DDBJ databases">
        <title>Characterisation of Fundicoccus ignavus gen. nov. sp. nov., a novel genus of the family Aerococcaceae from bulk tank milk.</title>
        <authorList>
            <person name="Siebert A."/>
            <person name="Huptas C."/>
            <person name="Wenning M."/>
            <person name="Scherer S."/>
            <person name="Doll E.V."/>
        </authorList>
    </citation>
    <scope>NUCLEOTIDE SEQUENCE [LARGE SCALE GENOMIC DNA]</scope>
    <source>
        <strain evidence="10 12">DSM 109652</strain>
    </source>
</reference>
<feature type="binding site" evidence="7">
    <location>
        <position position="16"/>
    </location>
    <ligand>
        <name>Mg(2+)</name>
        <dbReference type="ChEBI" id="CHEBI:18420"/>
    </ligand>
</feature>
<keyword evidence="5 7" id="KW-0067">ATP-binding</keyword>
<evidence type="ECO:0000256" key="5">
    <source>
        <dbReference type="ARBA" id="ARBA00022840"/>
    </source>
</evidence>
<keyword evidence="7" id="KW-0963">Cytoplasm</keyword>
<feature type="binding site" evidence="7">
    <location>
        <position position="133"/>
    </location>
    <ligand>
        <name>substrate</name>
    </ligand>
</feature>
<proteinExistence type="inferred from homology"/>
<feature type="binding site" evidence="7">
    <location>
        <position position="79"/>
    </location>
    <ligand>
        <name>substrate</name>
    </ligand>
</feature>
<dbReference type="PANTHER" id="PTHR21087">
    <property type="entry name" value="SHIKIMATE KINASE"/>
    <property type="match status" value="1"/>
</dbReference>
<evidence type="ECO:0000256" key="1">
    <source>
        <dbReference type="ARBA" id="ARBA00022605"/>
    </source>
</evidence>
<dbReference type="EMBL" id="WJQS01000001">
    <property type="protein sequence ID" value="MRI84462.1"/>
    <property type="molecule type" value="Genomic_DNA"/>
</dbReference>
<comment type="caution">
    <text evidence="7">Lacks conserved residue(s) required for the propagation of feature annotation.</text>
</comment>